<keyword evidence="6" id="KW-0012">Acyltransferase</keyword>
<protein>
    <submittedName>
        <fullName evidence="9">Bactoprenol glucosyl transferase homolog from prophage CPS-53</fullName>
        <ecNumber evidence="9">2.4.1.-</ecNumber>
    </submittedName>
</protein>
<dbReference type="GO" id="GO:0006487">
    <property type="term" value="P:protein N-linked glycosylation"/>
    <property type="evidence" value="ECO:0007669"/>
    <property type="project" value="TreeGrafter"/>
</dbReference>
<evidence type="ECO:0000313" key="10">
    <source>
        <dbReference type="Proteomes" id="UP000255061"/>
    </source>
</evidence>
<dbReference type="GO" id="GO:0016757">
    <property type="term" value="F:glycosyltransferase activity"/>
    <property type="evidence" value="ECO:0007669"/>
    <property type="project" value="UniProtKB-KW"/>
</dbReference>
<dbReference type="Pfam" id="PF03279">
    <property type="entry name" value="Lip_A_acyltrans"/>
    <property type="match status" value="1"/>
</dbReference>
<dbReference type="PANTHER" id="PTHR10859:SF91">
    <property type="entry name" value="DOLICHYL-PHOSPHATE BETA-GLUCOSYLTRANSFERASE"/>
    <property type="match status" value="1"/>
</dbReference>
<evidence type="ECO:0000256" key="1">
    <source>
        <dbReference type="ARBA" id="ARBA00004533"/>
    </source>
</evidence>
<dbReference type="InterPro" id="IPR004960">
    <property type="entry name" value="LipA_acyltrans"/>
</dbReference>
<feature type="region of interest" description="Disordered" evidence="7">
    <location>
        <begin position="587"/>
        <end position="610"/>
    </location>
</feature>
<comment type="subcellular location">
    <subcellularLocation>
        <location evidence="1">Cell inner membrane</location>
    </subcellularLocation>
</comment>
<evidence type="ECO:0000259" key="8">
    <source>
        <dbReference type="Pfam" id="PF00535"/>
    </source>
</evidence>
<dbReference type="EC" id="2.4.1.-" evidence="9"/>
<evidence type="ECO:0000256" key="7">
    <source>
        <dbReference type="SAM" id="MobiDB-lite"/>
    </source>
</evidence>
<dbReference type="PANTHER" id="PTHR10859">
    <property type="entry name" value="GLYCOSYL TRANSFERASE"/>
    <property type="match status" value="1"/>
</dbReference>
<reference evidence="9 10" key="1">
    <citation type="submission" date="2018-06" db="EMBL/GenBank/DDBJ databases">
        <authorList>
            <consortium name="Pathogen Informatics"/>
            <person name="Doyle S."/>
        </authorList>
    </citation>
    <scope>NUCLEOTIDE SEQUENCE [LARGE SCALE GENOMIC DNA]</scope>
    <source>
        <strain evidence="9 10">NCTC10736</strain>
    </source>
</reference>
<dbReference type="AlphaFoldDB" id="A0A380APP9"/>
<feature type="domain" description="Glycosyltransferase 2-like" evidence="8">
    <location>
        <begin position="20"/>
        <end position="146"/>
    </location>
</feature>
<keyword evidence="4 9" id="KW-0808">Transferase</keyword>
<keyword evidence="2" id="KW-1003">Cell membrane</keyword>
<sequence>MLTPSSNKDLTVPAPIKLVLVIPNYNHNAAIAQTLAELAPFNLSCYLIDDGSNDETRYLLQALAQQYAWVTLLQHPYNRGKGAAVITGLRRAYRDGFSHVLQVDADGQHDLSDIPAMMAKAQATPNALISGKPKYDDSVPKARFYGRYLTHFWVWIETLSFDIQDSMCGFRIYPLAATEHLLRQHALTERMDFDIEILVKLYWQGVEILFQPTKVIYPAGGVSHFKAVADNVRITKLHTKLFFGMLKRLPWLLKRKLLQQAAPIPNAILDTKATSAHWSDLKERGSYWGIKLLVQSYRIGGHWLCRAIMYPVICYFFLTGKVTREASLNFLRRVRQLEPQHPKLNNPVNWRDSLNHFLAFGNAALDRIDAWCDRIQLNQVDFPDRQLLVDQLESGKGAVLLVSHLGNLELCRAISIHQRKVKVNVMVLTSHAENFNKVLKQLNPDSTLNLIQVTELNPATSMLLQQKVEDGELVVIAGDRTSSNTQNRVIYAPFMGQDAAFPQGPFILAGLLDCPVFLMFCLRERGRYRVHLEHFAQTLKGPRAGRMDRLQQAVNRYSERLEYFARREPLQWFNFFDFWRKDSEPQHTSNHSIQVEASAQTHKTDRTQHP</sequence>
<feature type="compositionally biased region" description="Polar residues" evidence="7">
    <location>
        <begin position="587"/>
        <end position="601"/>
    </location>
</feature>
<dbReference type="InterPro" id="IPR001173">
    <property type="entry name" value="Glyco_trans_2-like"/>
</dbReference>
<keyword evidence="5" id="KW-0472">Membrane</keyword>
<evidence type="ECO:0000256" key="6">
    <source>
        <dbReference type="ARBA" id="ARBA00023315"/>
    </source>
</evidence>
<evidence type="ECO:0000256" key="3">
    <source>
        <dbReference type="ARBA" id="ARBA00022519"/>
    </source>
</evidence>
<dbReference type="InterPro" id="IPR029044">
    <property type="entry name" value="Nucleotide-diphossugar_trans"/>
</dbReference>
<evidence type="ECO:0000313" key="9">
    <source>
        <dbReference type="EMBL" id="SUI85185.1"/>
    </source>
</evidence>
<evidence type="ECO:0000256" key="2">
    <source>
        <dbReference type="ARBA" id="ARBA00022475"/>
    </source>
</evidence>
<evidence type="ECO:0000256" key="5">
    <source>
        <dbReference type="ARBA" id="ARBA00023136"/>
    </source>
</evidence>
<dbReference type="EMBL" id="UGYV01000001">
    <property type="protein sequence ID" value="SUI85185.1"/>
    <property type="molecule type" value="Genomic_DNA"/>
</dbReference>
<dbReference type="RefSeq" id="WP_115406477.1">
    <property type="nucleotide sequence ID" value="NZ_UGYV01000001.1"/>
</dbReference>
<dbReference type="Gene3D" id="3.90.550.10">
    <property type="entry name" value="Spore Coat Polysaccharide Biosynthesis Protein SpsA, Chain A"/>
    <property type="match status" value="1"/>
</dbReference>
<name>A0A380APP9_9GAMM</name>
<dbReference type="CDD" id="cd07984">
    <property type="entry name" value="LPLAT_LABLAT-like"/>
    <property type="match status" value="1"/>
</dbReference>
<keyword evidence="3" id="KW-0997">Cell inner membrane</keyword>
<dbReference type="Proteomes" id="UP000255061">
    <property type="component" value="Unassembled WGS sequence"/>
</dbReference>
<dbReference type="CDD" id="cd04179">
    <property type="entry name" value="DPM_DPG-synthase_like"/>
    <property type="match status" value="1"/>
</dbReference>
<dbReference type="GO" id="GO:0005886">
    <property type="term" value="C:plasma membrane"/>
    <property type="evidence" value="ECO:0007669"/>
    <property type="project" value="UniProtKB-SubCell"/>
</dbReference>
<proteinExistence type="predicted"/>
<dbReference type="SUPFAM" id="SSF53448">
    <property type="entry name" value="Nucleotide-diphospho-sugar transferases"/>
    <property type="match status" value="1"/>
</dbReference>
<dbReference type="Pfam" id="PF00535">
    <property type="entry name" value="Glycos_transf_2"/>
    <property type="match status" value="1"/>
</dbReference>
<keyword evidence="9" id="KW-0328">Glycosyltransferase</keyword>
<evidence type="ECO:0000256" key="4">
    <source>
        <dbReference type="ARBA" id="ARBA00022679"/>
    </source>
</evidence>
<dbReference type="GO" id="GO:0009247">
    <property type="term" value="P:glycolipid biosynthetic process"/>
    <property type="evidence" value="ECO:0007669"/>
    <property type="project" value="UniProtKB-ARBA"/>
</dbReference>
<organism evidence="9 10">
    <name type="scientific">Shewanella morhuae</name>
    <dbReference type="NCBI Taxonomy" id="365591"/>
    <lineage>
        <taxon>Bacteria</taxon>
        <taxon>Pseudomonadati</taxon>
        <taxon>Pseudomonadota</taxon>
        <taxon>Gammaproteobacteria</taxon>
        <taxon>Alteromonadales</taxon>
        <taxon>Shewanellaceae</taxon>
        <taxon>Shewanella</taxon>
    </lineage>
</organism>
<gene>
    <name evidence="9" type="primary">yfdH</name>
    <name evidence="9" type="ORF">NCTC10736_02718</name>
</gene>
<accession>A0A380APP9</accession>
<dbReference type="GO" id="GO:0016746">
    <property type="term" value="F:acyltransferase activity"/>
    <property type="evidence" value="ECO:0007669"/>
    <property type="project" value="UniProtKB-KW"/>
</dbReference>